<sequence length="293" mass="33060">MKQHGNRKDFINKSRGGSRSENRLGENLLIDPKERKAKEFLQTVLKQPGVRSKLIFLETIDNAIQTLQGTIDNSQVQMTIDTINDSTFVMKVDGEEIVKGVFPNKQTAKNSLAEQALELLKKDCFYIIKKKVYEEISTKISQEVPENTPQTSFVGSKAHKMMLKMGWSGKGLGVNEQGAQETLADTIDQNITRQGLGNSDVFKKVNKILEEYAGSTKITMLRFDPDFTSEERAHIHKIASKFGLKSKSEGKEYQVINSICGLQYTHLDPLQLEKCSGWKDCAFEGTKRYVKTK</sequence>
<proteinExistence type="predicted"/>
<dbReference type="InterPro" id="IPR001374">
    <property type="entry name" value="R3H_dom"/>
</dbReference>
<dbReference type="EMBL" id="JAACXV010000017">
    <property type="protein sequence ID" value="KAF7286978.1"/>
    <property type="molecule type" value="Genomic_DNA"/>
</dbReference>
<name>A0A834MK63_RHYFE</name>
<evidence type="ECO:0000259" key="2">
    <source>
        <dbReference type="PROSITE" id="PS50174"/>
    </source>
</evidence>
<dbReference type="PROSITE" id="PS51061">
    <property type="entry name" value="R3H"/>
    <property type="match status" value="1"/>
</dbReference>
<dbReference type="PROSITE" id="PS50174">
    <property type="entry name" value="G_PATCH"/>
    <property type="match status" value="1"/>
</dbReference>
<dbReference type="InterPro" id="IPR000467">
    <property type="entry name" value="G_patch_dom"/>
</dbReference>
<evidence type="ECO:0000259" key="3">
    <source>
        <dbReference type="PROSITE" id="PS51061"/>
    </source>
</evidence>
<dbReference type="Gene3D" id="3.30.1370.50">
    <property type="entry name" value="R3H-like domain"/>
    <property type="match status" value="1"/>
</dbReference>
<dbReference type="GO" id="GO:0003676">
    <property type="term" value="F:nucleic acid binding"/>
    <property type="evidence" value="ECO:0007669"/>
    <property type="project" value="UniProtKB-UniRule"/>
</dbReference>
<dbReference type="AlphaFoldDB" id="A0A834MK63"/>
<evidence type="ECO:0000313" key="4">
    <source>
        <dbReference type="EMBL" id="KAF7286978.1"/>
    </source>
</evidence>
<protein>
    <submittedName>
        <fullName evidence="4">Uncharacterized protein</fullName>
    </submittedName>
</protein>
<dbReference type="Pfam" id="PF01424">
    <property type="entry name" value="R3H"/>
    <property type="match status" value="1"/>
</dbReference>
<dbReference type="Proteomes" id="UP000625711">
    <property type="component" value="Unassembled WGS sequence"/>
</dbReference>
<feature type="domain" description="G-patch" evidence="2">
    <location>
        <begin position="154"/>
        <end position="201"/>
    </location>
</feature>
<dbReference type="SMART" id="SM00443">
    <property type="entry name" value="G_patch"/>
    <property type="match status" value="1"/>
</dbReference>
<feature type="compositionally biased region" description="Basic and acidic residues" evidence="1">
    <location>
        <begin position="1"/>
        <end position="24"/>
    </location>
</feature>
<dbReference type="SUPFAM" id="SSF82708">
    <property type="entry name" value="R3H domain"/>
    <property type="match status" value="1"/>
</dbReference>
<evidence type="ECO:0000313" key="5">
    <source>
        <dbReference type="Proteomes" id="UP000625711"/>
    </source>
</evidence>
<accession>A0A834MK63</accession>
<comment type="caution">
    <text evidence="4">The sequence shown here is derived from an EMBL/GenBank/DDBJ whole genome shotgun (WGS) entry which is preliminary data.</text>
</comment>
<organism evidence="4 5">
    <name type="scientific">Rhynchophorus ferrugineus</name>
    <name type="common">Red palm weevil</name>
    <name type="synonym">Curculio ferrugineus</name>
    <dbReference type="NCBI Taxonomy" id="354439"/>
    <lineage>
        <taxon>Eukaryota</taxon>
        <taxon>Metazoa</taxon>
        <taxon>Ecdysozoa</taxon>
        <taxon>Arthropoda</taxon>
        <taxon>Hexapoda</taxon>
        <taxon>Insecta</taxon>
        <taxon>Pterygota</taxon>
        <taxon>Neoptera</taxon>
        <taxon>Endopterygota</taxon>
        <taxon>Coleoptera</taxon>
        <taxon>Polyphaga</taxon>
        <taxon>Cucujiformia</taxon>
        <taxon>Curculionidae</taxon>
        <taxon>Dryophthorinae</taxon>
        <taxon>Rhynchophorus</taxon>
    </lineage>
</organism>
<dbReference type="Pfam" id="PF01585">
    <property type="entry name" value="G-patch"/>
    <property type="match status" value="1"/>
</dbReference>
<feature type="region of interest" description="Disordered" evidence="1">
    <location>
        <begin position="1"/>
        <end position="27"/>
    </location>
</feature>
<keyword evidence="5" id="KW-1185">Reference proteome</keyword>
<evidence type="ECO:0000256" key="1">
    <source>
        <dbReference type="SAM" id="MobiDB-lite"/>
    </source>
</evidence>
<dbReference type="InterPro" id="IPR036867">
    <property type="entry name" value="R3H_dom_sf"/>
</dbReference>
<feature type="domain" description="R3H" evidence="3">
    <location>
        <begin position="199"/>
        <end position="263"/>
    </location>
</feature>
<reference evidence="4" key="1">
    <citation type="submission" date="2020-08" db="EMBL/GenBank/DDBJ databases">
        <title>Genome sequencing and assembly of the red palm weevil Rhynchophorus ferrugineus.</title>
        <authorList>
            <person name="Dias G.B."/>
            <person name="Bergman C.M."/>
            <person name="Manee M."/>
        </authorList>
    </citation>
    <scope>NUCLEOTIDE SEQUENCE</scope>
    <source>
        <strain evidence="4">AA-2017</strain>
        <tissue evidence="4">Whole larva</tissue>
    </source>
</reference>
<dbReference type="OrthoDB" id="2359216at2759"/>
<gene>
    <name evidence="4" type="ORF">GWI33_002822</name>
</gene>